<feature type="region of interest" description="Disordered" evidence="1">
    <location>
        <begin position="1"/>
        <end position="111"/>
    </location>
</feature>
<organism evidence="2 3">
    <name type="scientific">Ilex paraguariensis</name>
    <name type="common">yerba mate</name>
    <dbReference type="NCBI Taxonomy" id="185542"/>
    <lineage>
        <taxon>Eukaryota</taxon>
        <taxon>Viridiplantae</taxon>
        <taxon>Streptophyta</taxon>
        <taxon>Embryophyta</taxon>
        <taxon>Tracheophyta</taxon>
        <taxon>Spermatophyta</taxon>
        <taxon>Magnoliopsida</taxon>
        <taxon>eudicotyledons</taxon>
        <taxon>Gunneridae</taxon>
        <taxon>Pentapetalae</taxon>
        <taxon>asterids</taxon>
        <taxon>campanulids</taxon>
        <taxon>Aquifoliales</taxon>
        <taxon>Aquifoliaceae</taxon>
        <taxon>Ilex</taxon>
    </lineage>
</organism>
<gene>
    <name evidence="2" type="ORF">ILEXP_LOCUS40052</name>
</gene>
<dbReference type="EMBL" id="CAUOFW020005514">
    <property type="protein sequence ID" value="CAK9170557.1"/>
    <property type="molecule type" value="Genomic_DNA"/>
</dbReference>
<evidence type="ECO:0000313" key="2">
    <source>
        <dbReference type="EMBL" id="CAK9170557.1"/>
    </source>
</evidence>
<evidence type="ECO:0000256" key="1">
    <source>
        <dbReference type="SAM" id="MobiDB-lite"/>
    </source>
</evidence>
<feature type="compositionally biased region" description="Polar residues" evidence="1">
    <location>
        <begin position="62"/>
        <end position="75"/>
    </location>
</feature>
<protein>
    <submittedName>
        <fullName evidence="2">Uncharacterized protein</fullName>
    </submittedName>
</protein>
<comment type="caution">
    <text evidence="2">The sequence shown here is derived from an EMBL/GenBank/DDBJ whole genome shotgun (WGS) entry which is preliminary data.</text>
</comment>
<evidence type="ECO:0000313" key="3">
    <source>
        <dbReference type="Proteomes" id="UP001642360"/>
    </source>
</evidence>
<sequence length="145" mass="15543">MEDCGVVIHSSDTYSTPMNPIYGETIKKSLGQGKKNKTQQLQPQVEDEVEVEDDEAQAQDAPNSSTVGVPNSSTAGLPPNPLWESPPLNMMKMNVDGASKGSSGLSGGGCRELPTAGRMLLLQDQSGLPKARIRQNVVCHHKEWG</sequence>
<proteinExistence type="predicted"/>
<feature type="compositionally biased region" description="Acidic residues" evidence="1">
    <location>
        <begin position="45"/>
        <end position="57"/>
    </location>
</feature>
<name>A0ABC8TM52_9AQUA</name>
<accession>A0ABC8TM52</accession>
<dbReference type="AlphaFoldDB" id="A0ABC8TM52"/>
<keyword evidence="3" id="KW-1185">Reference proteome</keyword>
<reference evidence="2 3" key="1">
    <citation type="submission" date="2024-02" db="EMBL/GenBank/DDBJ databases">
        <authorList>
            <person name="Vignale AGUSTIN F."/>
            <person name="Sosa J E."/>
            <person name="Modenutti C."/>
        </authorList>
    </citation>
    <scope>NUCLEOTIDE SEQUENCE [LARGE SCALE GENOMIC DNA]</scope>
</reference>
<dbReference type="Proteomes" id="UP001642360">
    <property type="component" value="Unassembled WGS sequence"/>
</dbReference>